<feature type="signal peptide" evidence="1">
    <location>
        <begin position="1"/>
        <end position="17"/>
    </location>
</feature>
<gene>
    <name evidence="2" type="ORF">F0U83_09315</name>
</gene>
<dbReference type="KEGG" id="ncu:F0U83_09315"/>
<dbReference type="PROSITE" id="PS51257">
    <property type="entry name" value="PROKAR_LIPOPROTEIN"/>
    <property type="match status" value="1"/>
</dbReference>
<evidence type="ECO:0000313" key="3">
    <source>
        <dbReference type="Proteomes" id="UP000324760"/>
    </source>
</evidence>
<dbReference type="Proteomes" id="UP000324760">
    <property type="component" value="Chromosome"/>
</dbReference>
<keyword evidence="1" id="KW-0732">Signal</keyword>
<dbReference type="InterPro" id="IPR011047">
    <property type="entry name" value="Quinoprotein_ADH-like_sf"/>
</dbReference>
<sequence>MMFRTLTVLLVAPFIFAGCAVSSGAEQTQGEIYNVETLRYWPKKVDETSGLARHGGYLWTINDSGGKASVYAFDEQTYEFSKRVDLKGAENIDWESLAQDEQLLYVADCGSNLSHRRVLQIYRVAWADLESADNKGDVTFDKLIYSYDDRPSYPKPEENNFDCEAVTLVDGQIWVFTKNRGDLKSRLYILDPKTRSQIVAPTMTLPVNGLITAADYHSATGKLALLGYKKASVFGQSFVWLVDVKEGILDWQSARYHLLLPYGQWEAVSWESSSSLLVTSEDSPLGKQQVARIVLTQTP</sequence>
<evidence type="ECO:0008006" key="4">
    <source>
        <dbReference type="Google" id="ProtNLM"/>
    </source>
</evidence>
<dbReference type="EMBL" id="CP043869">
    <property type="protein sequence ID" value="QEQ96901.1"/>
    <property type="molecule type" value="Genomic_DNA"/>
</dbReference>
<proteinExistence type="predicted"/>
<dbReference type="RefSeq" id="WP_138988276.1">
    <property type="nucleotide sequence ID" value="NZ_CP043869.1"/>
</dbReference>
<evidence type="ECO:0000256" key="1">
    <source>
        <dbReference type="SAM" id="SignalP"/>
    </source>
</evidence>
<name>A0A5P1RCC0_9GAMM</name>
<dbReference type="OrthoDB" id="5599486at2"/>
<dbReference type="SUPFAM" id="SSF50998">
    <property type="entry name" value="Quinoprotein alcohol dehydrogenase-like"/>
    <property type="match status" value="1"/>
</dbReference>
<feature type="chain" id="PRO_5025021959" description="T9SS C-terminal target domain-containing protein" evidence="1">
    <location>
        <begin position="18"/>
        <end position="299"/>
    </location>
</feature>
<evidence type="ECO:0000313" key="2">
    <source>
        <dbReference type="EMBL" id="QEQ96901.1"/>
    </source>
</evidence>
<organism evidence="2 3">
    <name type="scientific">Neptunomonas concharum</name>
    <dbReference type="NCBI Taxonomy" id="1031538"/>
    <lineage>
        <taxon>Bacteria</taxon>
        <taxon>Pseudomonadati</taxon>
        <taxon>Pseudomonadota</taxon>
        <taxon>Gammaproteobacteria</taxon>
        <taxon>Oceanospirillales</taxon>
        <taxon>Oceanospirillaceae</taxon>
        <taxon>Neptunomonas</taxon>
    </lineage>
</organism>
<reference evidence="2 3" key="1">
    <citation type="journal article" date="2019" name="Biochem. Eng. J.">
        <title>Metabolic engineering of the marine bacteria Neptunomonas concharum for the production of acetoin and meso-2,3-butanediol from acetate.</title>
        <authorList>
            <person name="Li W."/>
            <person name="Pu N."/>
            <person name="Liu C.-X."/>
            <person name="Yuan Q.-P."/>
            <person name="Li Z.-J."/>
        </authorList>
    </citation>
    <scope>NUCLEOTIDE SEQUENCE [LARGE SCALE GENOMIC DNA]</scope>
    <source>
        <strain evidence="2 3">JCM17730</strain>
    </source>
</reference>
<protein>
    <recommendedName>
        <fullName evidence="4">T9SS C-terminal target domain-containing protein</fullName>
    </recommendedName>
</protein>
<accession>A0A5P1RCC0</accession>
<dbReference type="AlphaFoldDB" id="A0A5P1RCC0"/>
<keyword evidence="3" id="KW-1185">Reference proteome</keyword>